<dbReference type="AlphaFoldDB" id="A0A1U7LQ95"/>
<organism evidence="1 2">
    <name type="scientific">Neolecta irregularis (strain DAH-3)</name>
    <dbReference type="NCBI Taxonomy" id="1198029"/>
    <lineage>
        <taxon>Eukaryota</taxon>
        <taxon>Fungi</taxon>
        <taxon>Dikarya</taxon>
        <taxon>Ascomycota</taxon>
        <taxon>Taphrinomycotina</taxon>
        <taxon>Neolectales</taxon>
        <taxon>Neolectaceae</taxon>
        <taxon>Neolecta</taxon>
    </lineage>
</organism>
<evidence type="ECO:0000313" key="1">
    <source>
        <dbReference type="EMBL" id="OLL24827.1"/>
    </source>
</evidence>
<dbReference type="STRING" id="1198029.A0A1U7LQ95"/>
<protein>
    <submittedName>
        <fullName evidence="1">Meiotically up-regulated gene 163 protein</fullName>
    </submittedName>
</protein>
<dbReference type="Proteomes" id="UP000186594">
    <property type="component" value="Unassembled WGS sequence"/>
</dbReference>
<sequence length="243" mass="27910">MHTVLLCLSRNCHFFHRYLFVDALHVVSGYRGPCRRIINTPYTLCTRYPIPERRSLSAQTVGRHSSSMLSYNEDSNPPPDPQNVNMGKSIETIREHLCNLFYNPLPSDILAPTVTLEFLPGQFPELPKVNGRLAYAVAMRLLQISGAPRQLCILSERIVDRKMTVKWEAETTGSESSHWTGWFYFSFDESGLVSKQVIENVERPFSNINQPSGSNILGWTKWLLRSWGARKLKPALIREMERR</sequence>
<keyword evidence="2" id="KW-1185">Reference proteome</keyword>
<dbReference type="Pfam" id="PF17119">
    <property type="entry name" value="MMU163"/>
    <property type="match status" value="1"/>
</dbReference>
<dbReference type="OrthoDB" id="5329385at2759"/>
<dbReference type="InterPro" id="IPR031342">
    <property type="entry name" value="Mug163-like"/>
</dbReference>
<evidence type="ECO:0000313" key="2">
    <source>
        <dbReference type="Proteomes" id="UP000186594"/>
    </source>
</evidence>
<gene>
    <name evidence="1" type="ORF">NEOLI_003503</name>
</gene>
<comment type="caution">
    <text evidence="1">The sequence shown here is derived from an EMBL/GenBank/DDBJ whole genome shotgun (WGS) entry which is preliminary data.</text>
</comment>
<dbReference type="EMBL" id="LXFE01000601">
    <property type="protein sequence ID" value="OLL24827.1"/>
    <property type="molecule type" value="Genomic_DNA"/>
</dbReference>
<proteinExistence type="predicted"/>
<name>A0A1U7LQ95_NEOID</name>
<reference evidence="1 2" key="1">
    <citation type="submission" date="2016-04" db="EMBL/GenBank/DDBJ databases">
        <title>Evolutionary innovation and constraint leading to complex multicellularity in the Ascomycota.</title>
        <authorList>
            <person name="Cisse O."/>
            <person name="Nguyen A."/>
            <person name="Hewitt D.A."/>
            <person name="Jedd G."/>
            <person name="Stajich J.E."/>
        </authorList>
    </citation>
    <scope>NUCLEOTIDE SEQUENCE [LARGE SCALE GENOMIC DNA]</scope>
    <source>
        <strain evidence="1 2">DAH-3</strain>
    </source>
</reference>
<accession>A0A1U7LQ95</accession>